<protein>
    <submittedName>
        <fullName evidence="2">Uncharacterized protein</fullName>
    </submittedName>
</protein>
<dbReference type="EMBL" id="CACVBM020001079">
    <property type="protein sequence ID" value="CAA7029281.1"/>
    <property type="molecule type" value="Genomic_DNA"/>
</dbReference>
<accession>A0A6D2IGG1</accession>
<proteinExistence type="predicted"/>
<dbReference type="Proteomes" id="UP000467841">
    <property type="component" value="Unassembled WGS sequence"/>
</dbReference>
<keyword evidence="3" id="KW-1185">Reference proteome</keyword>
<gene>
    <name evidence="2" type="ORF">MERR_LOCUS16516</name>
</gene>
<evidence type="ECO:0000313" key="2">
    <source>
        <dbReference type="EMBL" id="CAA7029281.1"/>
    </source>
</evidence>
<reference evidence="2" key="1">
    <citation type="submission" date="2020-01" db="EMBL/GenBank/DDBJ databases">
        <authorList>
            <person name="Mishra B."/>
        </authorList>
    </citation>
    <scope>NUCLEOTIDE SEQUENCE [LARGE SCALE GENOMIC DNA]</scope>
</reference>
<organism evidence="2 3">
    <name type="scientific">Microthlaspi erraticum</name>
    <dbReference type="NCBI Taxonomy" id="1685480"/>
    <lineage>
        <taxon>Eukaryota</taxon>
        <taxon>Viridiplantae</taxon>
        <taxon>Streptophyta</taxon>
        <taxon>Embryophyta</taxon>
        <taxon>Tracheophyta</taxon>
        <taxon>Spermatophyta</taxon>
        <taxon>Magnoliopsida</taxon>
        <taxon>eudicotyledons</taxon>
        <taxon>Gunneridae</taxon>
        <taxon>Pentapetalae</taxon>
        <taxon>rosids</taxon>
        <taxon>malvids</taxon>
        <taxon>Brassicales</taxon>
        <taxon>Brassicaceae</taxon>
        <taxon>Coluteocarpeae</taxon>
        <taxon>Microthlaspi</taxon>
    </lineage>
</organism>
<evidence type="ECO:0000313" key="3">
    <source>
        <dbReference type="Proteomes" id="UP000467841"/>
    </source>
</evidence>
<evidence type="ECO:0000256" key="1">
    <source>
        <dbReference type="SAM" id="MobiDB-lite"/>
    </source>
</evidence>
<feature type="region of interest" description="Disordered" evidence="1">
    <location>
        <begin position="1"/>
        <end position="29"/>
    </location>
</feature>
<feature type="compositionally biased region" description="Basic and acidic residues" evidence="1">
    <location>
        <begin position="7"/>
        <end position="24"/>
    </location>
</feature>
<dbReference type="AlphaFoldDB" id="A0A6D2IGG1"/>
<comment type="caution">
    <text evidence="2">The sequence shown here is derived from an EMBL/GenBank/DDBJ whole genome shotgun (WGS) entry which is preliminary data.</text>
</comment>
<sequence length="79" mass="9149">MGSLVEKLLHPMDEEHVKSDDANVKNDQSGGQKNIIWLQPRVSMRRIQNVIFSRHISELPMMLRRKGNNTEEACVYTAR</sequence>
<name>A0A6D2IGG1_9BRAS</name>